<dbReference type="Proteomes" id="UP001164743">
    <property type="component" value="Chromosome 8A"/>
</dbReference>
<evidence type="ECO:0000313" key="1">
    <source>
        <dbReference type="EMBL" id="WAQ87758.1"/>
    </source>
</evidence>
<keyword evidence="2" id="KW-1185">Reference proteome</keyword>
<gene>
    <name evidence="1" type="ORF">PtA15_8A664</name>
</gene>
<reference evidence="1" key="1">
    <citation type="submission" date="2022-10" db="EMBL/GenBank/DDBJ databases">
        <title>Puccinia triticina Genome sequencing and assembly.</title>
        <authorList>
            <person name="Li C."/>
        </authorList>
    </citation>
    <scope>NUCLEOTIDE SEQUENCE</scope>
    <source>
        <strain evidence="1">Pt15</strain>
    </source>
</reference>
<name>A0ABY7CR62_9BASI</name>
<dbReference type="GeneID" id="77813012"/>
<protein>
    <submittedName>
        <fullName evidence="1">Uncharacterized protein</fullName>
    </submittedName>
</protein>
<sequence length="49" mass="5621">MHKGPRNPSGELLRHHDFPRLISPPSICLLKLKRAAGFITKHLYTDRNS</sequence>
<proteinExistence type="predicted"/>
<dbReference type="RefSeq" id="XP_053023313.1">
    <property type="nucleotide sequence ID" value="XM_053172117.1"/>
</dbReference>
<organism evidence="1 2">
    <name type="scientific">Puccinia triticina</name>
    <dbReference type="NCBI Taxonomy" id="208348"/>
    <lineage>
        <taxon>Eukaryota</taxon>
        <taxon>Fungi</taxon>
        <taxon>Dikarya</taxon>
        <taxon>Basidiomycota</taxon>
        <taxon>Pucciniomycotina</taxon>
        <taxon>Pucciniomycetes</taxon>
        <taxon>Pucciniales</taxon>
        <taxon>Pucciniaceae</taxon>
        <taxon>Puccinia</taxon>
    </lineage>
</organism>
<dbReference type="EMBL" id="CP110428">
    <property type="protein sequence ID" value="WAQ87758.1"/>
    <property type="molecule type" value="Genomic_DNA"/>
</dbReference>
<accession>A0ABY7CR62</accession>
<evidence type="ECO:0000313" key="2">
    <source>
        <dbReference type="Proteomes" id="UP001164743"/>
    </source>
</evidence>